<proteinExistence type="predicted"/>
<evidence type="ECO:0000256" key="1">
    <source>
        <dbReference type="SAM" id="MobiDB-lite"/>
    </source>
</evidence>
<organism evidence="2 3">
    <name type="scientific">Aureobasidium melanogenum</name>
    <name type="common">Aureobasidium pullulans var. melanogenum</name>
    <dbReference type="NCBI Taxonomy" id="46634"/>
    <lineage>
        <taxon>Eukaryota</taxon>
        <taxon>Fungi</taxon>
        <taxon>Dikarya</taxon>
        <taxon>Ascomycota</taxon>
        <taxon>Pezizomycotina</taxon>
        <taxon>Dothideomycetes</taxon>
        <taxon>Dothideomycetidae</taxon>
        <taxon>Dothideales</taxon>
        <taxon>Saccotheciaceae</taxon>
        <taxon>Aureobasidium</taxon>
    </lineage>
</organism>
<dbReference type="EMBL" id="JAHFXS010000845">
    <property type="protein sequence ID" value="KAG9981470.1"/>
    <property type="molecule type" value="Genomic_DNA"/>
</dbReference>
<feature type="non-terminal residue" evidence="2">
    <location>
        <position position="253"/>
    </location>
</feature>
<dbReference type="AlphaFoldDB" id="A0A9P8FRV1"/>
<keyword evidence="3" id="KW-1185">Reference proteome</keyword>
<accession>A0A9P8FRV1</accession>
<dbReference type="Proteomes" id="UP000729357">
    <property type="component" value="Unassembled WGS sequence"/>
</dbReference>
<feature type="region of interest" description="Disordered" evidence="1">
    <location>
        <begin position="1"/>
        <end position="49"/>
    </location>
</feature>
<comment type="caution">
    <text evidence="2">The sequence shown here is derived from an EMBL/GenBank/DDBJ whole genome shotgun (WGS) entry which is preliminary data.</text>
</comment>
<protein>
    <submittedName>
        <fullName evidence="2">Uncharacterized protein</fullName>
    </submittedName>
</protein>
<sequence length="253" mass="28901">MISKESSNPPPTSEPIVDSTESDKAGPSRHKRNAGSLDNDPATKRQKVVRFPARPVHLSHGSNDSNKVEAPMSAPYWSDQALQGPFGNPGPARELLVNYLQRRLFNLSNSLDDFSDDFAAAIQSRFEVLLSNDCGSYIDPSQMHNARAEWERAYRQEKHIEITTSHGSLKVRSLKDAQFALTIKEDCKHKRAKVSRDQKFFEEWKRKWEEAVIREAGDIFDQMIEFFEAQEKVLFDTGSAMFHQVSPWSSRMR</sequence>
<evidence type="ECO:0000313" key="2">
    <source>
        <dbReference type="EMBL" id="KAG9981470.1"/>
    </source>
</evidence>
<evidence type="ECO:0000313" key="3">
    <source>
        <dbReference type="Proteomes" id="UP000729357"/>
    </source>
</evidence>
<name>A0A9P8FRV1_AURME</name>
<gene>
    <name evidence="2" type="ORF">KCU98_g7441</name>
</gene>
<reference evidence="2" key="2">
    <citation type="submission" date="2021-08" db="EMBL/GenBank/DDBJ databases">
        <authorList>
            <person name="Gostincar C."/>
            <person name="Sun X."/>
            <person name="Song Z."/>
            <person name="Gunde-Cimerman N."/>
        </authorList>
    </citation>
    <scope>NUCLEOTIDE SEQUENCE</scope>
    <source>
        <strain evidence="2">EXF-9298</strain>
    </source>
</reference>
<reference evidence="2" key="1">
    <citation type="journal article" date="2021" name="J Fungi (Basel)">
        <title>Virulence traits and population genomics of the black yeast Aureobasidium melanogenum.</title>
        <authorList>
            <person name="Cernosa A."/>
            <person name="Sun X."/>
            <person name="Gostincar C."/>
            <person name="Fang C."/>
            <person name="Gunde-Cimerman N."/>
            <person name="Song Z."/>
        </authorList>
    </citation>
    <scope>NUCLEOTIDE SEQUENCE</scope>
    <source>
        <strain evidence="2">EXF-9298</strain>
    </source>
</reference>